<dbReference type="InterPro" id="IPR027417">
    <property type="entry name" value="P-loop_NTPase"/>
</dbReference>
<dbReference type="EMBL" id="BDRX01000008">
    <property type="protein sequence ID" value="GBF89187.1"/>
    <property type="molecule type" value="Genomic_DNA"/>
</dbReference>
<evidence type="ECO:0000256" key="2">
    <source>
        <dbReference type="ARBA" id="ARBA00022741"/>
    </source>
</evidence>
<feature type="region of interest" description="Disordered" evidence="8">
    <location>
        <begin position="63"/>
        <end position="207"/>
    </location>
</feature>
<dbReference type="GO" id="GO:0016787">
    <property type="term" value="F:hydrolase activity"/>
    <property type="evidence" value="ECO:0007669"/>
    <property type="project" value="UniProtKB-KW"/>
</dbReference>
<organism evidence="10 11">
    <name type="scientific">Raphidocelis subcapitata</name>
    <dbReference type="NCBI Taxonomy" id="307507"/>
    <lineage>
        <taxon>Eukaryota</taxon>
        <taxon>Viridiplantae</taxon>
        <taxon>Chlorophyta</taxon>
        <taxon>core chlorophytes</taxon>
        <taxon>Chlorophyceae</taxon>
        <taxon>CS clade</taxon>
        <taxon>Sphaeropleales</taxon>
        <taxon>Selenastraceae</taxon>
        <taxon>Raphidocelis</taxon>
    </lineage>
</organism>
<dbReference type="GO" id="GO:0004386">
    <property type="term" value="F:helicase activity"/>
    <property type="evidence" value="ECO:0007669"/>
    <property type="project" value="UniProtKB-KW"/>
</dbReference>
<feature type="domain" description="Helicase ATP-binding" evidence="9">
    <location>
        <begin position="324"/>
        <end position="507"/>
    </location>
</feature>
<evidence type="ECO:0000256" key="6">
    <source>
        <dbReference type="ARBA" id="ARBA00022833"/>
    </source>
</evidence>
<proteinExistence type="predicted"/>
<dbReference type="PANTHER" id="PTHR45766:SF3">
    <property type="entry name" value="DNA ANNEALING HELICASE AND ENDONUCLEASE ZRANB3"/>
    <property type="match status" value="1"/>
</dbReference>
<keyword evidence="5" id="KW-0347">Helicase</keyword>
<keyword evidence="11" id="KW-1185">Reference proteome</keyword>
<sequence>MSRDGDREWPRPLGRPLCRCRPPRPVTTLLKVKKDGPNHGKWFFKCDDCNYFKFANELPGYPNIGEPSGGSGGAQQGQTSQYGTPPSTAQRGPGQPWGSPLPFQQQQQQSPGYHQQQQQQHQPLGGAPPRYYEAAPGTPGGQPGQALPWGSPQQGQQQHQHQGGSPYGARQSPQQPAGTPGRGSQGSGGAGAGASAQSPLPPGVKGRVHAKAVGEGLIALPYPYDPDFVSAVKAMDWKETKRRWNDAPRKYWTVREESIEMVRRELGLAGYEVVGPPNAAASTPEAAAPRVALEPLPASIARRVRNIPEGMWARLMPFQREGVMFALQRQGRVLLADEMGLGKTLQAIAIAACYPEDWPLLVVCPAGLKRMWATQLREWLPPRLRPDPDDFWVVDKGADLQELLEGGVPEGRKHICVIAYSLVDGLEGAASRYKAVICDEAHSLKTRTAKRTKFMTKARLGGCCCLFLGLAFVSVVKEAARAVLISGTPLMSRPIEMWTQVEMLRPGLLGSYEAYGDRFCVDLRTLAAGGGGRGGGGGGAAGGWMDPYRGARDLDELRALLEQNVMLRRTKESVDMALPPKMRHRIEIQVKLPERRHEIASIRSSMAAVSAELAAAPRDSAEAQRLATRRMLLTSELYRATGRAKLLP</sequence>
<dbReference type="Proteomes" id="UP000247498">
    <property type="component" value="Unassembled WGS sequence"/>
</dbReference>
<accession>A0A2V0NW70</accession>
<dbReference type="GO" id="GO:0005524">
    <property type="term" value="F:ATP binding"/>
    <property type="evidence" value="ECO:0007669"/>
    <property type="project" value="UniProtKB-KW"/>
</dbReference>
<evidence type="ECO:0000256" key="4">
    <source>
        <dbReference type="ARBA" id="ARBA00022801"/>
    </source>
</evidence>
<feature type="region of interest" description="Disordered" evidence="8">
    <location>
        <begin position="1"/>
        <end position="22"/>
    </location>
</feature>
<dbReference type="GO" id="GO:0031297">
    <property type="term" value="P:replication fork processing"/>
    <property type="evidence" value="ECO:0007669"/>
    <property type="project" value="TreeGrafter"/>
</dbReference>
<dbReference type="SMART" id="SM00487">
    <property type="entry name" value="DEXDc"/>
    <property type="match status" value="1"/>
</dbReference>
<name>A0A2V0NW70_9CHLO</name>
<evidence type="ECO:0000256" key="3">
    <source>
        <dbReference type="ARBA" id="ARBA00022771"/>
    </source>
</evidence>
<dbReference type="PANTHER" id="PTHR45766">
    <property type="entry name" value="DNA ANNEALING HELICASE AND ENDONUCLEASE ZRANB3 FAMILY MEMBER"/>
    <property type="match status" value="1"/>
</dbReference>
<dbReference type="InterPro" id="IPR014001">
    <property type="entry name" value="Helicase_ATP-bd"/>
</dbReference>
<dbReference type="AlphaFoldDB" id="A0A2V0NW70"/>
<evidence type="ECO:0000313" key="11">
    <source>
        <dbReference type="Proteomes" id="UP000247498"/>
    </source>
</evidence>
<feature type="compositionally biased region" description="Low complexity" evidence="8">
    <location>
        <begin position="98"/>
        <end position="137"/>
    </location>
</feature>
<keyword evidence="1" id="KW-0479">Metal-binding</keyword>
<keyword evidence="4" id="KW-0378">Hydrolase</keyword>
<dbReference type="InterPro" id="IPR038718">
    <property type="entry name" value="SNF2-like_sf"/>
</dbReference>
<comment type="caution">
    <text evidence="10">The sequence shown here is derived from an EMBL/GenBank/DDBJ whole genome shotgun (WGS) entry which is preliminary data.</text>
</comment>
<evidence type="ECO:0000256" key="1">
    <source>
        <dbReference type="ARBA" id="ARBA00022723"/>
    </source>
</evidence>
<feature type="compositionally biased region" description="Gly residues" evidence="8">
    <location>
        <begin position="180"/>
        <end position="192"/>
    </location>
</feature>
<dbReference type="GO" id="GO:0043596">
    <property type="term" value="C:nuclear replication fork"/>
    <property type="evidence" value="ECO:0007669"/>
    <property type="project" value="TreeGrafter"/>
</dbReference>
<dbReference type="SUPFAM" id="SSF52540">
    <property type="entry name" value="P-loop containing nucleoside triphosphate hydrolases"/>
    <property type="match status" value="1"/>
</dbReference>
<dbReference type="Pfam" id="PF00176">
    <property type="entry name" value="SNF2-rel_dom"/>
    <property type="match status" value="2"/>
</dbReference>
<dbReference type="Gene3D" id="3.40.50.10810">
    <property type="entry name" value="Tandem AAA-ATPase domain"/>
    <property type="match status" value="1"/>
</dbReference>
<feature type="compositionally biased region" description="Low complexity" evidence="8">
    <location>
        <begin position="144"/>
        <end position="164"/>
    </location>
</feature>
<keyword evidence="3" id="KW-0863">Zinc-finger</keyword>
<gene>
    <name evidence="10" type="ORF">Rsub_01904</name>
</gene>
<dbReference type="GO" id="GO:0006281">
    <property type="term" value="P:DNA repair"/>
    <property type="evidence" value="ECO:0007669"/>
    <property type="project" value="TreeGrafter"/>
</dbReference>
<dbReference type="InterPro" id="IPR000330">
    <property type="entry name" value="SNF2_N"/>
</dbReference>
<evidence type="ECO:0000313" key="10">
    <source>
        <dbReference type="EMBL" id="GBF89187.1"/>
    </source>
</evidence>
<dbReference type="InParanoid" id="A0A2V0NW70"/>
<feature type="compositionally biased region" description="Low complexity" evidence="8">
    <location>
        <begin position="11"/>
        <end position="20"/>
    </location>
</feature>
<keyword evidence="7" id="KW-0067">ATP-binding</keyword>
<keyword evidence="6" id="KW-0862">Zinc</keyword>
<evidence type="ECO:0000256" key="5">
    <source>
        <dbReference type="ARBA" id="ARBA00022806"/>
    </source>
</evidence>
<evidence type="ECO:0000256" key="8">
    <source>
        <dbReference type="SAM" id="MobiDB-lite"/>
    </source>
</evidence>
<dbReference type="FunCoup" id="A0A2V0NW70">
    <property type="interactions" value="1555"/>
</dbReference>
<dbReference type="InterPro" id="IPR010666">
    <property type="entry name" value="Znf_GRF"/>
</dbReference>
<dbReference type="PROSITE" id="PS51192">
    <property type="entry name" value="HELICASE_ATP_BIND_1"/>
    <property type="match status" value="1"/>
</dbReference>
<dbReference type="Pfam" id="PF06839">
    <property type="entry name" value="Zn_ribbon_GRF"/>
    <property type="match status" value="1"/>
</dbReference>
<evidence type="ECO:0000259" key="9">
    <source>
        <dbReference type="PROSITE" id="PS51192"/>
    </source>
</evidence>
<dbReference type="GO" id="GO:0004520">
    <property type="term" value="F:DNA endonuclease activity"/>
    <property type="evidence" value="ECO:0007669"/>
    <property type="project" value="TreeGrafter"/>
</dbReference>
<evidence type="ECO:0000256" key="7">
    <source>
        <dbReference type="ARBA" id="ARBA00022840"/>
    </source>
</evidence>
<reference evidence="10 11" key="1">
    <citation type="journal article" date="2018" name="Sci. Rep.">
        <title>Raphidocelis subcapitata (=Pseudokirchneriella subcapitata) provides an insight into genome evolution and environmental adaptations in the Sphaeropleales.</title>
        <authorList>
            <person name="Suzuki S."/>
            <person name="Yamaguchi H."/>
            <person name="Nakajima N."/>
            <person name="Kawachi M."/>
        </authorList>
    </citation>
    <scope>NUCLEOTIDE SEQUENCE [LARGE SCALE GENOMIC DNA]</scope>
    <source>
        <strain evidence="10 11">NIES-35</strain>
    </source>
</reference>
<dbReference type="OrthoDB" id="2801544at2759"/>
<dbReference type="STRING" id="307507.A0A2V0NW70"/>
<dbReference type="GO" id="GO:0008270">
    <property type="term" value="F:zinc ion binding"/>
    <property type="evidence" value="ECO:0007669"/>
    <property type="project" value="UniProtKB-KW"/>
</dbReference>
<feature type="compositionally biased region" description="Basic and acidic residues" evidence="8">
    <location>
        <begin position="1"/>
        <end position="10"/>
    </location>
</feature>
<protein>
    <recommendedName>
        <fullName evidence="9">Helicase ATP-binding domain-containing protein</fullName>
    </recommendedName>
</protein>
<keyword evidence="2" id="KW-0547">Nucleotide-binding</keyword>